<evidence type="ECO:0000313" key="2">
    <source>
        <dbReference type="WBParaSite" id="PDA_v2.g8498.t1"/>
    </source>
</evidence>
<accession>A0A914RA37</accession>
<keyword evidence="1" id="KW-1185">Reference proteome</keyword>
<protein>
    <submittedName>
        <fullName evidence="2">Uncharacterized protein</fullName>
    </submittedName>
</protein>
<proteinExistence type="predicted"/>
<reference evidence="2" key="1">
    <citation type="submission" date="2022-11" db="UniProtKB">
        <authorList>
            <consortium name="WormBaseParasite"/>
        </authorList>
    </citation>
    <scope>IDENTIFICATION</scope>
</reference>
<organism evidence="1 2">
    <name type="scientific">Panagrolaimus davidi</name>
    <dbReference type="NCBI Taxonomy" id="227884"/>
    <lineage>
        <taxon>Eukaryota</taxon>
        <taxon>Metazoa</taxon>
        <taxon>Ecdysozoa</taxon>
        <taxon>Nematoda</taxon>
        <taxon>Chromadorea</taxon>
        <taxon>Rhabditida</taxon>
        <taxon>Tylenchina</taxon>
        <taxon>Panagrolaimomorpha</taxon>
        <taxon>Panagrolaimoidea</taxon>
        <taxon>Panagrolaimidae</taxon>
        <taxon>Panagrolaimus</taxon>
    </lineage>
</organism>
<dbReference type="AlphaFoldDB" id="A0A914RA37"/>
<dbReference type="Proteomes" id="UP000887578">
    <property type="component" value="Unplaced"/>
</dbReference>
<name>A0A914RA37_9BILA</name>
<sequence>MYVLIPEILFAIGKQIIRNGDSENDVVKFAFSGKESLKAAKNVLYSVTTFKLYENEEFGVDWDGKCSKFNYKKLPTSLIYCIGGSVISLHIEKLINPFFQPIIDTIIEQKREGFFLLF</sequence>
<dbReference type="WBParaSite" id="PDA_v2.g8498.t1">
    <property type="protein sequence ID" value="PDA_v2.g8498.t1"/>
    <property type="gene ID" value="PDA_v2.g8498"/>
</dbReference>
<evidence type="ECO:0000313" key="1">
    <source>
        <dbReference type="Proteomes" id="UP000887578"/>
    </source>
</evidence>